<dbReference type="InterPro" id="IPR029398">
    <property type="entry name" value="PolB_thumb"/>
</dbReference>
<dbReference type="Gene3D" id="1.10.150.20">
    <property type="entry name" value="5' to 3' exonuclease, C-terminal subdomain"/>
    <property type="match status" value="1"/>
</dbReference>
<dbReference type="Gene3D" id="3.40.50.10190">
    <property type="entry name" value="BRCT domain"/>
    <property type="match status" value="1"/>
</dbReference>
<feature type="compositionally biased region" description="Low complexity" evidence="19">
    <location>
        <begin position="89"/>
        <end position="106"/>
    </location>
</feature>
<keyword evidence="11" id="KW-0227">DNA damage</keyword>
<dbReference type="CDD" id="cd00141">
    <property type="entry name" value="NT_POLXc"/>
    <property type="match status" value="1"/>
</dbReference>
<feature type="compositionally biased region" description="Basic and acidic residues" evidence="19">
    <location>
        <begin position="370"/>
        <end position="380"/>
    </location>
</feature>
<evidence type="ECO:0000256" key="16">
    <source>
        <dbReference type="ARBA" id="ARBA00023242"/>
    </source>
</evidence>
<keyword evidence="8" id="KW-0548">Nucleotidyltransferase</keyword>
<keyword evidence="7" id="KW-0808">Transferase</keyword>
<evidence type="ECO:0000256" key="17">
    <source>
        <dbReference type="ARBA" id="ARBA00049244"/>
    </source>
</evidence>
<evidence type="ECO:0000256" key="15">
    <source>
        <dbReference type="ARBA" id="ARBA00023239"/>
    </source>
</evidence>
<dbReference type="PRINTS" id="PR00869">
    <property type="entry name" value="DNAPOLX"/>
</dbReference>
<dbReference type="SUPFAM" id="SSF47802">
    <property type="entry name" value="DNA polymerase beta, N-terminal domain-like"/>
    <property type="match status" value="1"/>
</dbReference>
<dbReference type="Pfam" id="PF14716">
    <property type="entry name" value="HHH_8"/>
    <property type="match status" value="1"/>
</dbReference>
<sequence length="834" mass="92845">MDSTGPPRKNMPPDVASSQSHLDEKLSFYQKLDCLAQDDDLSARETSYRKRCRDFFHSPPAAKAATTIIDNSEARDSSPGNNDKAALQSRRISSAPTPAPAAKIIKGTPVGAAPPKGRLCGLLDEEDSTVIKETPPTQSMRSRGGPTRHGDTTPLNPATRRLLRTQSDQSPSVASGMRKRKRESDLKMRPQQEQIFRGLSFFYIPNDDIAPARRLRITKAREYGATWTTIASTATHVIVEKSINYREVEAVLSKGMAWPTPSIVVGEDYPLDCIQFRAILDHRQKKYLLSGQPSSEQEDTGLVPASSSEQSAQPLEVKSPPRNRSRRNGAAARSNESTPHGSEPQAEVDSQPIVLELEPDLSADGGINDKQPEPKLHMDGGRLQAPGRKETGTGTGTHTHGRMSGLCAPDELSECITTMQEFKDLPLDVDDEEENQPAAIIVVSDSEDELHPPEASRRKPKRKSSRLGRKAMAFEDHFACNQAGERETGAANPNARTIEVLQAMAKYYERINDQWRTTAYRKAISTLKRQDSRINTEEEAIQLPNIGQRLAQKIEEIVTTDKLTRLEYAKAETMDGPLQLFLGVYGVGVRQAQQWIAQGFRTLEDLRDKAKLTANQRIGVEHFEDLNTRIPRCEVEALGEVVKTAANRIDPLVEVIIGGSYRRGAESSHDIDLLVTKPGTESAAELRGFLDQLIERLEADEFLVARLASSRTSGDGSKWHGCCVLPGGPREQGDGESANRGQGIWRRIDFLLVPESERGAALIYFTGNDIFNRSMRLLASKKKMRLNQRGLYKDVLRRPDRSKVTEGELVEGRDERRIFEILGVKWREPHERWC</sequence>
<evidence type="ECO:0000256" key="12">
    <source>
        <dbReference type="ARBA" id="ARBA00022932"/>
    </source>
</evidence>
<comment type="subcellular location">
    <subcellularLocation>
        <location evidence="2">Nucleus</location>
    </subcellularLocation>
</comment>
<keyword evidence="9" id="KW-0235">DNA replication</keyword>
<feature type="domain" description="BRCT" evidence="20">
    <location>
        <begin position="191"/>
        <end position="287"/>
    </location>
</feature>
<evidence type="ECO:0000256" key="8">
    <source>
        <dbReference type="ARBA" id="ARBA00022695"/>
    </source>
</evidence>
<dbReference type="SMART" id="SM00483">
    <property type="entry name" value="POLXc"/>
    <property type="match status" value="1"/>
</dbReference>
<feature type="active site" description="Nucleophile; Schiff-base intermediate with DNA; for 5'-dRP lyase activity" evidence="18">
    <location>
        <position position="553"/>
    </location>
</feature>
<comment type="catalytic activity">
    <reaction evidence="17">
        <text>DNA(n) + a 2'-deoxyribonucleoside 5'-triphosphate = DNA(n+1) + diphosphate</text>
        <dbReference type="Rhea" id="RHEA:22508"/>
        <dbReference type="Rhea" id="RHEA-COMP:17339"/>
        <dbReference type="Rhea" id="RHEA-COMP:17340"/>
        <dbReference type="ChEBI" id="CHEBI:33019"/>
        <dbReference type="ChEBI" id="CHEBI:61560"/>
        <dbReference type="ChEBI" id="CHEBI:173112"/>
        <dbReference type="EC" id="2.7.7.7"/>
    </reaction>
</comment>
<dbReference type="FunFam" id="3.30.210.10:FF:000001">
    <property type="entry name" value="DNA polymerase lambda"/>
    <property type="match status" value="1"/>
</dbReference>
<dbReference type="GO" id="GO:0016829">
    <property type="term" value="F:lyase activity"/>
    <property type="evidence" value="ECO:0007669"/>
    <property type="project" value="UniProtKB-KW"/>
</dbReference>
<evidence type="ECO:0000256" key="7">
    <source>
        <dbReference type="ARBA" id="ARBA00022679"/>
    </source>
</evidence>
<protein>
    <recommendedName>
        <fullName evidence="5">DNA polymerase lambda</fullName>
        <ecNumber evidence="4">2.7.7.7</ecNumber>
    </recommendedName>
</protein>
<dbReference type="PRINTS" id="PR00870">
    <property type="entry name" value="DNAPOLXBETA"/>
</dbReference>
<dbReference type="InterPro" id="IPR018944">
    <property type="entry name" value="DNA_pol_lambd_fingers_domain"/>
</dbReference>
<dbReference type="PANTHER" id="PTHR11276">
    <property type="entry name" value="DNA POLYMERASE TYPE-X FAMILY MEMBER"/>
    <property type="match status" value="1"/>
</dbReference>
<dbReference type="Proteomes" id="UP000813444">
    <property type="component" value="Unassembled WGS sequence"/>
</dbReference>
<dbReference type="InterPro" id="IPR036420">
    <property type="entry name" value="BRCT_dom_sf"/>
</dbReference>
<dbReference type="GO" id="GO:0003677">
    <property type="term" value="F:DNA binding"/>
    <property type="evidence" value="ECO:0007669"/>
    <property type="project" value="UniProtKB-KW"/>
</dbReference>
<dbReference type="InterPro" id="IPR002054">
    <property type="entry name" value="DNA-dir_DNA_pol_X"/>
</dbReference>
<dbReference type="PROSITE" id="PS00522">
    <property type="entry name" value="DNA_POLYMERASE_X"/>
    <property type="match status" value="1"/>
</dbReference>
<feature type="region of interest" description="Disordered" evidence="19">
    <location>
        <begin position="1"/>
        <end position="22"/>
    </location>
</feature>
<feature type="compositionally biased region" description="Basic residues" evidence="19">
    <location>
        <begin position="458"/>
        <end position="468"/>
    </location>
</feature>
<dbReference type="EMBL" id="JAGPNK010000001">
    <property type="protein sequence ID" value="KAH7329086.1"/>
    <property type="molecule type" value="Genomic_DNA"/>
</dbReference>
<keyword evidence="10" id="KW-0479">Metal-binding</keyword>
<comment type="cofactor">
    <cofactor evidence="1">
        <name>Mn(2+)</name>
        <dbReference type="ChEBI" id="CHEBI:29035"/>
    </cofactor>
</comment>
<comment type="caution">
    <text evidence="21">The sequence shown here is derived from an EMBL/GenBank/DDBJ whole genome shotgun (WGS) entry which is preliminary data.</text>
</comment>
<dbReference type="InterPro" id="IPR028207">
    <property type="entry name" value="DNA_pol_B_palm_palm"/>
</dbReference>
<dbReference type="SUPFAM" id="SSF52113">
    <property type="entry name" value="BRCT domain"/>
    <property type="match status" value="1"/>
</dbReference>
<feature type="region of interest" description="Disordered" evidence="19">
    <location>
        <begin position="442"/>
        <end position="468"/>
    </location>
</feature>
<evidence type="ECO:0000256" key="14">
    <source>
        <dbReference type="ARBA" id="ARBA00023204"/>
    </source>
</evidence>
<evidence type="ECO:0000256" key="6">
    <source>
        <dbReference type="ARBA" id="ARBA00022634"/>
    </source>
</evidence>
<feature type="region of interest" description="Disordered" evidence="19">
    <location>
        <begin position="59"/>
        <end position="110"/>
    </location>
</feature>
<proteinExistence type="inferred from homology"/>
<dbReference type="Gene3D" id="1.10.150.110">
    <property type="entry name" value="DNA polymerase beta, N-terminal domain-like"/>
    <property type="match status" value="1"/>
</dbReference>
<dbReference type="SUPFAM" id="SSF81301">
    <property type="entry name" value="Nucleotidyltransferase"/>
    <property type="match status" value="1"/>
</dbReference>
<evidence type="ECO:0000256" key="9">
    <source>
        <dbReference type="ARBA" id="ARBA00022705"/>
    </source>
</evidence>
<dbReference type="InterPro" id="IPR043519">
    <property type="entry name" value="NT_sf"/>
</dbReference>
<evidence type="ECO:0000256" key="13">
    <source>
        <dbReference type="ARBA" id="ARBA00023125"/>
    </source>
</evidence>
<evidence type="ECO:0000256" key="19">
    <source>
        <dbReference type="SAM" id="MobiDB-lite"/>
    </source>
</evidence>
<dbReference type="FunFam" id="1.10.150.20:FF:000010">
    <property type="entry name" value="DNA polymerase lambda"/>
    <property type="match status" value="1"/>
</dbReference>
<dbReference type="InterPro" id="IPR022312">
    <property type="entry name" value="DNA_pol_X"/>
</dbReference>
<keyword evidence="12" id="KW-0239">DNA-directed DNA polymerase</keyword>
<dbReference type="OrthoDB" id="205514at2759"/>
<reference evidence="21" key="1">
    <citation type="journal article" date="2021" name="Nat. Commun.">
        <title>Genetic determinants of endophytism in the Arabidopsis root mycobiome.</title>
        <authorList>
            <person name="Mesny F."/>
            <person name="Miyauchi S."/>
            <person name="Thiergart T."/>
            <person name="Pickel B."/>
            <person name="Atanasova L."/>
            <person name="Karlsson M."/>
            <person name="Huettel B."/>
            <person name="Barry K.W."/>
            <person name="Haridas S."/>
            <person name="Chen C."/>
            <person name="Bauer D."/>
            <person name="Andreopoulos W."/>
            <person name="Pangilinan J."/>
            <person name="LaButti K."/>
            <person name="Riley R."/>
            <person name="Lipzen A."/>
            <person name="Clum A."/>
            <person name="Drula E."/>
            <person name="Henrissat B."/>
            <person name="Kohler A."/>
            <person name="Grigoriev I.V."/>
            <person name="Martin F.M."/>
            <person name="Hacquard S."/>
        </authorList>
    </citation>
    <scope>NUCLEOTIDE SEQUENCE</scope>
    <source>
        <strain evidence="21">MPI-CAGE-CH-0235</strain>
    </source>
</reference>
<dbReference type="Gene3D" id="3.30.210.10">
    <property type="entry name" value="DNA polymerase, thumb domain"/>
    <property type="match status" value="1"/>
</dbReference>
<evidence type="ECO:0000259" key="20">
    <source>
        <dbReference type="PROSITE" id="PS50172"/>
    </source>
</evidence>
<dbReference type="InterPro" id="IPR001357">
    <property type="entry name" value="BRCT_dom"/>
</dbReference>
<accession>A0A8K0WYN2</accession>
<dbReference type="InterPro" id="IPR037160">
    <property type="entry name" value="DNA_Pol_thumb_sf"/>
</dbReference>
<keyword evidence="15" id="KW-0456">Lyase</keyword>
<dbReference type="GO" id="GO:0005634">
    <property type="term" value="C:nucleus"/>
    <property type="evidence" value="ECO:0007669"/>
    <property type="project" value="UniProtKB-SubCell"/>
</dbReference>
<organism evidence="21 22">
    <name type="scientific">Stachybotrys elegans</name>
    <dbReference type="NCBI Taxonomy" id="80388"/>
    <lineage>
        <taxon>Eukaryota</taxon>
        <taxon>Fungi</taxon>
        <taxon>Dikarya</taxon>
        <taxon>Ascomycota</taxon>
        <taxon>Pezizomycotina</taxon>
        <taxon>Sordariomycetes</taxon>
        <taxon>Hypocreomycetidae</taxon>
        <taxon>Hypocreales</taxon>
        <taxon>Stachybotryaceae</taxon>
        <taxon>Stachybotrys</taxon>
    </lineage>
</organism>
<evidence type="ECO:0000256" key="11">
    <source>
        <dbReference type="ARBA" id="ARBA00022763"/>
    </source>
</evidence>
<dbReference type="GO" id="GO:0003887">
    <property type="term" value="F:DNA-directed DNA polymerase activity"/>
    <property type="evidence" value="ECO:0007669"/>
    <property type="project" value="UniProtKB-KW"/>
</dbReference>
<gene>
    <name evidence="21" type="ORF">B0I35DRAFT_419275</name>
</gene>
<evidence type="ECO:0000313" key="22">
    <source>
        <dbReference type="Proteomes" id="UP000813444"/>
    </source>
</evidence>
<evidence type="ECO:0000256" key="10">
    <source>
        <dbReference type="ARBA" id="ARBA00022723"/>
    </source>
</evidence>
<dbReference type="InterPro" id="IPR019843">
    <property type="entry name" value="DNA_pol-X_BS"/>
</dbReference>
<feature type="region of interest" description="Disordered" evidence="19">
    <location>
        <begin position="133"/>
        <end position="189"/>
    </location>
</feature>
<evidence type="ECO:0000256" key="3">
    <source>
        <dbReference type="ARBA" id="ARBA00008323"/>
    </source>
</evidence>
<evidence type="ECO:0000256" key="2">
    <source>
        <dbReference type="ARBA" id="ARBA00004123"/>
    </source>
</evidence>
<dbReference type="PROSITE" id="PS50172">
    <property type="entry name" value="BRCT"/>
    <property type="match status" value="1"/>
</dbReference>
<dbReference type="InterPro" id="IPR027421">
    <property type="entry name" value="DNA_pol_lamdba_lyase_dom_sf"/>
</dbReference>
<name>A0A8K0WYN2_9HYPO</name>
<evidence type="ECO:0000256" key="4">
    <source>
        <dbReference type="ARBA" id="ARBA00012417"/>
    </source>
</evidence>
<feature type="compositionally biased region" description="Polar residues" evidence="19">
    <location>
        <begin position="164"/>
        <end position="173"/>
    </location>
</feature>
<comment type="similarity">
    <text evidence="3">Belongs to the DNA polymerase type-X family.</text>
</comment>
<dbReference type="SUPFAM" id="SSF81585">
    <property type="entry name" value="PsbU/PolX domain-like"/>
    <property type="match status" value="1"/>
</dbReference>
<keyword evidence="13" id="KW-0238">DNA-binding</keyword>
<dbReference type="Pfam" id="PF14791">
    <property type="entry name" value="DNA_pol_B_thumb"/>
    <property type="match status" value="1"/>
</dbReference>
<dbReference type="GO" id="GO:0046872">
    <property type="term" value="F:metal ion binding"/>
    <property type="evidence" value="ECO:0007669"/>
    <property type="project" value="UniProtKB-KW"/>
</dbReference>
<keyword evidence="22" id="KW-1185">Reference proteome</keyword>
<dbReference type="PANTHER" id="PTHR11276:SF28">
    <property type="entry name" value="DNA POLYMERASE LAMBDA"/>
    <property type="match status" value="1"/>
</dbReference>
<evidence type="ECO:0000256" key="1">
    <source>
        <dbReference type="ARBA" id="ARBA00001936"/>
    </source>
</evidence>
<dbReference type="GO" id="GO:0006260">
    <property type="term" value="P:DNA replication"/>
    <property type="evidence" value="ECO:0007669"/>
    <property type="project" value="UniProtKB-KW"/>
</dbReference>
<evidence type="ECO:0000256" key="18">
    <source>
        <dbReference type="PIRSR" id="PIRSR622312-50"/>
    </source>
</evidence>
<dbReference type="Gene3D" id="3.30.460.10">
    <property type="entry name" value="Beta Polymerase, domain 2"/>
    <property type="match status" value="1"/>
</dbReference>
<dbReference type="Pfam" id="PF10391">
    <property type="entry name" value="DNA_pol_lambd_f"/>
    <property type="match status" value="1"/>
</dbReference>
<dbReference type="GO" id="GO:0006303">
    <property type="term" value="P:double-strand break repair via nonhomologous end joining"/>
    <property type="evidence" value="ECO:0007669"/>
    <property type="project" value="TreeGrafter"/>
</dbReference>
<keyword evidence="16" id="KW-0539">Nucleus</keyword>
<keyword evidence="14" id="KW-0234">DNA repair</keyword>
<dbReference type="FunFam" id="1.10.150.110:FF:000005">
    <property type="entry name" value="DNA polymerase POL4"/>
    <property type="match status" value="1"/>
</dbReference>
<feature type="region of interest" description="Disordered" evidence="19">
    <location>
        <begin position="290"/>
        <end position="405"/>
    </location>
</feature>
<dbReference type="Pfam" id="PF14792">
    <property type="entry name" value="DNA_pol_B_palm"/>
    <property type="match status" value="1"/>
</dbReference>
<dbReference type="InterPro" id="IPR002008">
    <property type="entry name" value="DNA_pol_X_beta-like"/>
</dbReference>
<keyword evidence="6" id="KW-0237">DNA synthesis</keyword>
<evidence type="ECO:0000256" key="5">
    <source>
        <dbReference type="ARBA" id="ARBA00016513"/>
    </source>
</evidence>
<dbReference type="AlphaFoldDB" id="A0A8K0WYN2"/>
<evidence type="ECO:0000313" key="21">
    <source>
        <dbReference type="EMBL" id="KAH7329086.1"/>
    </source>
</evidence>
<dbReference type="InterPro" id="IPR010996">
    <property type="entry name" value="HHH_MUS81"/>
</dbReference>
<dbReference type="EC" id="2.7.7.7" evidence="4"/>